<accession>A0A7D5D6C9</accession>
<keyword evidence="2" id="KW-1185">Reference proteome</keyword>
<evidence type="ECO:0000313" key="1">
    <source>
        <dbReference type="EMBL" id="QKZ03752.1"/>
    </source>
</evidence>
<evidence type="ECO:0000313" key="2">
    <source>
        <dbReference type="Proteomes" id="UP000509568"/>
    </source>
</evidence>
<dbReference type="RefSeq" id="WP_176570169.1">
    <property type="nucleotide sequence ID" value="NZ_CP056030.1"/>
</dbReference>
<reference evidence="1 2" key="1">
    <citation type="submission" date="2020-06" db="EMBL/GenBank/DDBJ databases">
        <title>Pseudomonas eucalypticola sp. nov., an endophyte of Eucalyptus dunnii leaves with biocontrol ability of eucalyptus leaf blight.</title>
        <authorList>
            <person name="Liu Y."/>
            <person name="Song Z."/>
            <person name="Zeng H."/>
            <person name="Lu M."/>
            <person name="Wang X."/>
            <person name="Lian X."/>
            <person name="Zhang Q."/>
        </authorList>
    </citation>
    <scope>NUCLEOTIDE SEQUENCE [LARGE SCALE GENOMIC DNA]</scope>
    <source>
        <strain evidence="1 2">NP-1</strain>
    </source>
</reference>
<name>A0A7D5D6C9_9PSED</name>
<protein>
    <submittedName>
        <fullName evidence="1">Uncharacterized protein</fullName>
    </submittedName>
</protein>
<organism evidence="1 2">
    <name type="scientific">Pseudomonas eucalypticola</name>
    <dbReference type="NCBI Taxonomy" id="2599595"/>
    <lineage>
        <taxon>Bacteria</taxon>
        <taxon>Pseudomonadati</taxon>
        <taxon>Pseudomonadota</taxon>
        <taxon>Gammaproteobacteria</taxon>
        <taxon>Pseudomonadales</taxon>
        <taxon>Pseudomonadaceae</taxon>
        <taxon>Pseudomonas</taxon>
    </lineage>
</organism>
<dbReference type="EMBL" id="CP056030">
    <property type="protein sequence ID" value="QKZ03752.1"/>
    <property type="molecule type" value="Genomic_DNA"/>
</dbReference>
<dbReference type="Proteomes" id="UP000509568">
    <property type="component" value="Chromosome"/>
</dbReference>
<dbReference type="KEGG" id="pez:HWQ56_08130"/>
<gene>
    <name evidence="1" type="ORF">HWQ56_08130</name>
</gene>
<sequence length="169" mass="18761">MMSDLMGCTFSAQLHAASDQVNGYIALAPKTPWLVVGKHREAAVSLRFEYLGRLEQRFHYAITAAQGAGAYEGWALGISLNGYLGFYQPGSVRNQWKVEVTAKGNGKEPMRFWLRDAEGSRAGVFSKSSYRLPGVGQLEIPVEQNDYLNVKSGPILEFQPDLTRCVRET</sequence>
<proteinExistence type="predicted"/>
<dbReference type="AlphaFoldDB" id="A0A7D5D6C9"/>